<evidence type="ECO:0000256" key="1">
    <source>
        <dbReference type="SAM" id="MobiDB-lite"/>
    </source>
</evidence>
<reference evidence="2 3" key="1">
    <citation type="submission" date="2022-10" db="EMBL/GenBank/DDBJ databases">
        <title>Defluviimonas sp. CAU 1641 isolated from mud.</title>
        <authorList>
            <person name="Kim W."/>
        </authorList>
    </citation>
    <scope>NUCLEOTIDE SEQUENCE [LARGE SCALE GENOMIC DNA]</scope>
    <source>
        <strain evidence="2 3">CAU 1641</strain>
    </source>
</reference>
<name>A0ABT3J1J1_9RHOB</name>
<protein>
    <submittedName>
        <fullName evidence="2">Uncharacterized protein</fullName>
    </submittedName>
</protein>
<dbReference type="EMBL" id="JAPDOG010000005">
    <property type="protein sequence ID" value="MCW3781557.1"/>
    <property type="molecule type" value="Genomic_DNA"/>
</dbReference>
<proteinExistence type="predicted"/>
<feature type="region of interest" description="Disordered" evidence="1">
    <location>
        <begin position="59"/>
        <end position="82"/>
    </location>
</feature>
<dbReference type="RefSeq" id="WP_264771615.1">
    <property type="nucleotide sequence ID" value="NZ_JAPDOG010000005.1"/>
</dbReference>
<evidence type="ECO:0000313" key="2">
    <source>
        <dbReference type="EMBL" id="MCW3781557.1"/>
    </source>
</evidence>
<dbReference type="Proteomes" id="UP001207582">
    <property type="component" value="Unassembled WGS sequence"/>
</dbReference>
<comment type="caution">
    <text evidence="2">The sequence shown here is derived from an EMBL/GenBank/DDBJ whole genome shotgun (WGS) entry which is preliminary data.</text>
</comment>
<accession>A0ABT3J1J1</accession>
<gene>
    <name evidence="2" type="ORF">OM960_08130</name>
</gene>
<evidence type="ECO:0000313" key="3">
    <source>
        <dbReference type="Proteomes" id="UP001207582"/>
    </source>
</evidence>
<keyword evidence="3" id="KW-1185">Reference proteome</keyword>
<sequence>MNSDQRHALLEKYTSEVIFVAVEIKECIVDAVGDHTEGTFRRSASSVWTAAKDIRAYRRAKEPDPDIQPRLDESRGLLADSH</sequence>
<organism evidence="2 3">
    <name type="scientific">Defluviimonas salinarum</name>
    <dbReference type="NCBI Taxonomy" id="2992147"/>
    <lineage>
        <taxon>Bacteria</taxon>
        <taxon>Pseudomonadati</taxon>
        <taxon>Pseudomonadota</taxon>
        <taxon>Alphaproteobacteria</taxon>
        <taxon>Rhodobacterales</taxon>
        <taxon>Paracoccaceae</taxon>
        <taxon>Albidovulum</taxon>
    </lineage>
</organism>